<organism evidence="1">
    <name type="scientific">Anguilla anguilla</name>
    <name type="common">European freshwater eel</name>
    <name type="synonym">Muraena anguilla</name>
    <dbReference type="NCBI Taxonomy" id="7936"/>
    <lineage>
        <taxon>Eukaryota</taxon>
        <taxon>Metazoa</taxon>
        <taxon>Chordata</taxon>
        <taxon>Craniata</taxon>
        <taxon>Vertebrata</taxon>
        <taxon>Euteleostomi</taxon>
        <taxon>Actinopterygii</taxon>
        <taxon>Neopterygii</taxon>
        <taxon>Teleostei</taxon>
        <taxon>Anguilliformes</taxon>
        <taxon>Anguillidae</taxon>
        <taxon>Anguilla</taxon>
    </lineage>
</organism>
<protein>
    <submittedName>
        <fullName evidence="1">Uncharacterized protein</fullName>
    </submittedName>
</protein>
<reference evidence="1" key="1">
    <citation type="submission" date="2014-11" db="EMBL/GenBank/DDBJ databases">
        <authorList>
            <person name="Amaro Gonzalez C."/>
        </authorList>
    </citation>
    <scope>NUCLEOTIDE SEQUENCE</scope>
</reference>
<sequence length="28" mass="3159">MGSCKGKVLLSFCDCHSTHRNKIYFIAV</sequence>
<dbReference type="EMBL" id="GBXM01100065">
    <property type="protein sequence ID" value="JAH08512.1"/>
    <property type="molecule type" value="Transcribed_RNA"/>
</dbReference>
<evidence type="ECO:0000313" key="1">
    <source>
        <dbReference type="EMBL" id="JAH08512.1"/>
    </source>
</evidence>
<dbReference type="AlphaFoldDB" id="A0A0E9PW55"/>
<accession>A0A0E9PW55</accession>
<name>A0A0E9PW55_ANGAN</name>
<reference evidence="1" key="2">
    <citation type="journal article" date="2015" name="Fish Shellfish Immunol.">
        <title>Early steps in the European eel (Anguilla anguilla)-Vibrio vulnificus interaction in the gills: Role of the RtxA13 toxin.</title>
        <authorList>
            <person name="Callol A."/>
            <person name="Pajuelo D."/>
            <person name="Ebbesson L."/>
            <person name="Teles M."/>
            <person name="MacKenzie S."/>
            <person name="Amaro C."/>
        </authorList>
    </citation>
    <scope>NUCLEOTIDE SEQUENCE</scope>
</reference>
<proteinExistence type="predicted"/>